<name>A0A1C4FML8_9BACT</name>
<dbReference type="Gene3D" id="3.55.50.30">
    <property type="match status" value="1"/>
</dbReference>
<dbReference type="OrthoDB" id="1523735at2"/>
<dbReference type="PANTHER" id="PTHR30273">
    <property type="entry name" value="PERIPLASMIC SIGNAL SENSOR AND SIGMA FACTOR ACTIVATOR FECR-RELATED"/>
    <property type="match status" value="1"/>
</dbReference>
<dbReference type="Pfam" id="PF04773">
    <property type="entry name" value="FecR"/>
    <property type="match status" value="1"/>
</dbReference>
<dbReference type="InterPro" id="IPR012373">
    <property type="entry name" value="Ferrdict_sens_TM"/>
</dbReference>
<dbReference type="Gene3D" id="2.60.120.1440">
    <property type="match status" value="1"/>
</dbReference>
<organism evidence="3 4">
    <name type="scientific">Chitinophaga costaii</name>
    <dbReference type="NCBI Taxonomy" id="1335309"/>
    <lineage>
        <taxon>Bacteria</taxon>
        <taxon>Pseudomonadati</taxon>
        <taxon>Bacteroidota</taxon>
        <taxon>Chitinophagia</taxon>
        <taxon>Chitinophagales</taxon>
        <taxon>Chitinophagaceae</taxon>
        <taxon>Chitinophaga</taxon>
    </lineage>
</organism>
<keyword evidence="4" id="KW-1185">Reference proteome</keyword>
<proteinExistence type="predicted"/>
<dbReference type="InterPro" id="IPR032508">
    <property type="entry name" value="FecR_C"/>
</dbReference>
<protein>
    <submittedName>
        <fullName evidence="3">FecR family protein</fullName>
    </submittedName>
</protein>
<evidence type="ECO:0000313" key="4">
    <source>
        <dbReference type="Proteomes" id="UP000242818"/>
    </source>
</evidence>
<sequence>MDKEEFLALAMKVFSGNHSPEEEALLQSTLREQPAYFPLYQQMQRYWNSSRPQASIQVEKRLQQTWDKINVATAAATPPRRYSTLRKWSAIAACLAVTAGSGWLLHRHLTSQPTRLLVEKHNPKGVRSNITLSDGTVVWLNANSTLRYSNVFPTNERVVYLEGEAFFTVAPQPNRPFRVQVPHGSIHVLGTAFNINSYAATGTLQTAVESGKVAFIPHYKTNQVADTFYLSRAQKAVFHLSTNQVNVQTVNTAEDKAWINGTLIFHGNNLAEIATILDLTYGKPVRFSSEKVKAYRYTGIFNNTAEEILHILSKTKHFNYSISDSLITIGE</sequence>
<accession>A0A1C4FML8</accession>
<reference evidence="3 4" key="1">
    <citation type="submission" date="2016-08" db="EMBL/GenBank/DDBJ databases">
        <authorList>
            <person name="Seilhamer J.J."/>
        </authorList>
    </citation>
    <scope>NUCLEOTIDE SEQUENCE [LARGE SCALE GENOMIC DNA]</scope>
    <source>
        <strain evidence="3 4">A37T2</strain>
    </source>
</reference>
<evidence type="ECO:0000259" key="1">
    <source>
        <dbReference type="Pfam" id="PF04773"/>
    </source>
</evidence>
<dbReference type="InterPro" id="IPR006860">
    <property type="entry name" value="FecR"/>
</dbReference>
<dbReference type="AlphaFoldDB" id="A0A1C4FML8"/>
<gene>
    <name evidence="3" type="ORF">GA0116948_11594</name>
</gene>
<feature type="domain" description="FecR protein" evidence="1">
    <location>
        <begin position="124"/>
        <end position="213"/>
    </location>
</feature>
<dbReference type="Pfam" id="PF16344">
    <property type="entry name" value="FecR_C"/>
    <property type="match status" value="1"/>
</dbReference>
<dbReference type="EMBL" id="FMAR01000015">
    <property type="protein sequence ID" value="SCC57229.1"/>
    <property type="molecule type" value="Genomic_DNA"/>
</dbReference>
<dbReference type="PIRSF" id="PIRSF018266">
    <property type="entry name" value="FecR"/>
    <property type="match status" value="1"/>
</dbReference>
<dbReference type="GO" id="GO:0016989">
    <property type="term" value="F:sigma factor antagonist activity"/>
    <property type="evidence" value="ECO:0007669"/>
    <property type="project" value="TreeGrafter"/>
</dbReference>
<dbReference type="PANTHER" id="PTHR30273:SF2">
    <property type="entry name" value="PROTEIN FECR"/>
    <property type="match status" value="1"/>
</dbReference>
<dbReference type="RefSeq" id="WP_089714626.1">
    <property type="nucleotide sequence ID" value="NZ_FMAR01000015.1"/>
</dbReference>
<dbReference type="STRING" id="1335309.GA0116948_11594"/>
<evidence type="ECO:0000313" key="3">
    <source>
        <dbReference type="EMBL" id="SCC57229.1"/>
    </source>
</evidence>
<dbReference type="Proteomes" id="UP000242818">
    <property type="component" value="Unassembled WGS sequence"/>
</dbReference>
<evidence type="ECO:0000259" key="2">
    <source>
        <dbReference type="Pfam" id="PF16344"/>
    </source>
</evidence>
<feature type="domain" description="Protein FecR C-terminal" evidence="2">
    <location>
        <begin position="263"/>
        <end position="329"/>
    </location>
</feature>